<sequence length="82" mass="9737">MPGSQEKELLNQAIDFAINDSWEASHKIVQDIHSAKAYWIHAVLHKIEGDEFNSRYWYEKAQQPFEIYNDPMQELIFIKNNL</sequence>
<name>A0A0D6EWM6_9PROT</name>
<keyword evidence="2" id="KW-1185">Reference proteome</keyword>
<accession>A0A0D6EWM6</accession>
<protein>
    <submittedName>
        <fullName evidence="1">Uncharacterized protein</fullName>
    </submittedName>
</protein>
<dbReference type="OrthoDB" id="370799at2"/>
<gene>
    <name evidence="1" type="ORF">BN1208_0797</name>
</gene>
<dbReference type="Proteomes" id="UP000064007">
    <property type="component" value="Chromosome 1"/>
</dbReference>
<dbReference type="STRING" id="1581557.BN1208_0797"/>
<dbReference type="KEGG" id="mbat:BN1208_0797"/>
<dbReference type="EMBL" id="LN827929">
    <property type="protein sequence ID" value="CEZ19683.1"/>
    <property type="molecule type" value="Genomic_DNA"/>
</dbReference>
<evidence type="ECO:0000313" key="2">
    <source>
        <dbReference type="Proteomes" id="UP000064007"/>
    </source>
</evidence>
<organism evidence="1 2">
    <name type="scientific">Candidatus Methylopumilus planktonicus</name>
    <dbReference type="NCBI Taxonomy" id="1581557"/>
    <lineage>
        <taxon>Bacteria</taxon>
        <taxon>Pseudomonadati</taxon>
        <taxon>Pseudomonadota</taxon>
        <taxon>Betaproteobacteria</taxon>
        <taxon>Nitrosomonadales</taxon>
        <taxon>Methylophilaceae</taxon>
        <taxon>Candidatus Methylopumilus</taxon>
    </lineage>
</organism>
<proteinExistence type="predicted"/>
<reference evidence="2" key="1">
    <citation type="submission" date="2014-12" db="EMBL/GenBank/DDBJ databases">
        <authorList>
            <person name="Salcher M.M."/>
        </authorList>
    </citation>
    <scope>NUCLEOTIDE SEQUENCE [LARGE SCALE GENOMIC DNA]</scope>
    <source>
        <strain evidence="2">MMS-10A-171</strain>
    </source>
</reference>
<dbReference type="RefSeq" id="WP_046488088.1">
    <property type="nucleotide sequence ID" value="NZ_CP040978.1"/>
</dbReference>
<evidence type="ECO:0000313" key="1">
    <source>
        <dbReference type="EMBL" id="CEZ19683.1"/>
    </source>
</evidence>
<dbReference type="HOGENOM" id="CLU_165468_1_0_4"/>
<dbReference type="AlphaFoldDB" id="A0A0D6EWM6"/>